<evidence type="ECO:0000313" key="2">
    <source>
        <dbReference type="EMBL" id="SCG18714.1"/>
    </source>
</evidence>
<dbReference type="Proteomes" id="UP000198251">
    <property type="component" value="Chromosome I"/>
</dbReference>
<protein>
    <submittedName>
        <fullName evidence="2">Uncharacterized protein</fullName>
    </submittedName>
</protein>
<keyword evidence="1" id="KW-0812">Transmembrane</keyword>
<dbReference type="RefSeq" id="WP_157747228.1">
    <property type="nucleotide sequence ID" value="NZ_JBFAAC010000003.1"/>
</dbReference>
<sequence>MAWQTVLFVYALVALPVFVVLGLVAQVTGSRPVRRVAEIVVLSSAAAFAVALGSVADDGLQWATVVMLIVIFVGGLVMHVRSYSRSS</sequence>
<feature type="transmembrane region" description="Helical" evidence="1">
    <location>
        <begin position="62"/>
        <end position="80"/>
    </location>
</feature>
<dbReference type="AlphaFoldDB" id="A0A1C5GFY1"/>
<dbReference type="EMBL" id="LT607733">
    <property type="protein sequence ID" value="SCG18714.1"/>
    <property type="molecule type" value="Genomic_DNA"/>
</dbReference>
<keyword evidence="3" id="KW-1185">Reference proteome</keyword>
<accession>A0A1C5GFY1</accession>
<evidence type="ECO:0000313" key="3">
    <source>
        <dbReference type="Proteomes" id="UP000198251"/>
    </source>
</evidence>
<keyword evidence="1" id="KW-0472">Membrane</keyword>
<dbReference type="GeneID" id="95804739"/>
<organism evidence="2 3">
    <name type="scientific">Micromonospora echinofusca</name>
    <dbReference type="NCBI Taxonomy" id="47858"/>
    <lineage>
        <taxon>Bacteria</taxon>
        <taxon>Bacillati</taxon>
        <taxon>Actinomycetota</taxon>
        <taxon>Actinomycetes</taxon>
        <taxon>Micromonosporales</taxon>
        <taxon>Micromonosporaceae</taxon>
        <taxon>Micromonospora</taxon>
    </lineage>
</organism>
<gene>
    <name evidence="2" type="ORF">GA0070610_5065</name>
</gene>
<reference evidence="2 3" key="1">
    <citation type="submission" date="2016-06" db="EMBL/GenBank/DDBJ databases">
        <authorList>
            <person name="Kjaerup R.B."/>
            <person name="Dalgaard T.S."/>
            <person name="Juul-Madsen H.R."/>
        </authorList>
    </citation>
    <scope>NUCLEOTIDE SEQUENCE [LARGE SCALE GENOMIC DNA]</scope>
    <source>
        <strain evidence="2 3">DSM 43913</strain>
    </source>
</reference>
<feature type="transmembrane region" description="Helical" evidence="1">
    <location>
        <begin position="36"/>
        <end position="56"/>
    </location>
</feature>
<proteinExistence type="predicted"/>
<evidence type="ECO:0000256" key="1">
    <source>
        <dbReference type="SAM" id="Phobius"/>
    </source>
</evidence>
<feature type="transmembrane region" description="Helical" evidence="1">
    <location>
        <begin position="6"/>
        <end position="24"/>
    </location>
</feature>
<keyword evidence="1" id="KW-1133">Transmembrane helix</keyword>
<name>A0A1C5GFY1_MICEH</name>